<comment type="caution">
    <text evidence="1">The sequence shown here is derived from an EMBL/GenBank/DDBJ whole genome shotgun (WGS) entry which is preliminary data.</text>
</comment>
<dbReference type="STRING" id="502049.TH15_02240"/>
<dbReference type="EMBL" id="JPWH01000012">
    <property type="protein sequence ID" value="RCK47683.1"/>
    <property type="molecule type" value="Genomic_DNA"/>
</dbReference>
<reference evidence="1 2" key="1">
    <citation type="submission" date="2014-07" db="EMBL/GenBank/DDBJ databases">
        <title>Draft genome sequence of Thalassospira profundimaris S25-3-2.</title>
        <authorList>
            <person name="Lai Q."/>
            <person name="Shao Z."/>
        </authorList>
    </citation>
    <scope>NUCLEOTIDE SEQUENCE [LARGE SCALE GENOMIC DNA]</scope>
    <source>
        <strain evidence="1 2">S25-3-2</strain>
    </source>
</reference>
<dbReference type="InterPro" id="IPR010743">
    <property type="entry name" value="Methionine_synth_MetW"/>
</dbReference>
<dbReference type="Pfam" id="PF07021">
    <property type="entry name" value="MetW"/>
    <property type="match status" value="1"/>
</dbReference>
<sequence>MTQTPTQTAATTPSAATPSDRIRVDLQLIADMVEPGTRVLDIGCGDGELLAYLKRTKNVDGRGLELSNEGVRNCVAQGLPVMQGDADRDLLDYPNGAFDYAILSQTLQATNRPREVLGELLRIGRKAIVSFPNFGHWRARFDLMFHGRMPQNPNLPIMWYETPNIHFCTVRDFVALCKDMDLVIERSMVLNESGSKVSLGSHSALANFFGNQALFMLSKKG</sequence>
<accession>A0A367X1Y7</accession>
<dbReference type="OrthoDB" id="9792690at2"/>
<evidence type="ECO:0000313" key="1">
    <source>
        <dbReference type="EMBL" id="RCK47683.1"/>
    </source>
</evidence>
<protein>
    <submittedName>
        <fullName evidence="1">Methionine biosynthesis protein</fullName>
    </submittedName>
</protein>
<dbReference type="AlphaFoldDB" id="A0A367X1Y7"/>
<dbReference type="RefSeq" id="WP_114089159.1">
    <property type="nucleotide sequence ID" value="NZ_JPWH01000012.1"/>
</dbReference>
<organism evidence="1 2">
    <name type="scientific">Thalassospira profundimaris</name>
    <dbReference type="NCBI Taxonomy" id="502049"/>
    <lineage>
        <taxon>Bacteria</taxon>
        <taxon>Pseudomonadati</taxon>
        <taxon>Pseudomonadota</taxon>
        <taxon>Alphaproteobacteria</taxon>
        <taxon>Rhodospirillales</taxon>
        <taxon>Thalassospiraceae</taxon>
        <taxon>Thalassospira</taxon>
    </lineage>
</organism>
<dbReference type="SUPFAM" id="SSF53335">
    <property type="entry name" value="S-adenosyl-L-methionine-dependent methyltransferases"/>
    <property type="match status" value="1"/>
</dbReference>
<gene>
    <name evidence="1" type="ORF">TH25_15535</name>
</gene>
<dbReference type="Proteomes" id="UP000252517">
    <property type="component" value="Unassembled WGS sequence"/>
</dbReference>
<dbReference type="Gene3D" id="3.40.50.150">
    <property type="entry name" value="Vaccinia Virus protein VP39"/>
    <property type="match status" value="1"/>
</dbReference>
<dbReference type="NCBIfam" id="TIGR02081">
    <property type="entry name" value="metW"/>
    <property type="match status" value="1"/>
</dbReference>
<dbReference type="InterPro" id="IPR029063">
    <property type="entry name" value="SAM-dependent_MTases_sf"/>
</dbReference>
<proteinExistence type="predicted"/>
<name>A0A367X1Y7_9PROT</name>
<evidence type="ECO:0000313" key="2">
    <source>
        <dbReference type="Proteomes" id="UP000252517"/>
    </source>
</evidence>
<dbReference type="CDD" id="cd02440">
    <property type="entry name" value="AdoMet_MTases"/>
    <property type="match status" value="1"/>
</dbReference>